<keyword evidence="5" id="KW-0235">DNA replication</keyword>
<organism evidence="12 13">
    <name type="scientific">Woeseia oceani</name>
    <dbReference type="NCBI Taxonomy" id="1548547"/>
    <lineage>
        <taxon>Bacteria</taxon>
        <taxon>Pseudomonadati</taxon>
        <taxon>Pseudomonadota</taxon>
        <taxon>Gammaproteobacteria</taxon>
        <taxon>Woeseiales</taxon>
        <taxon>Woeseiaceae</taxon>
        <taxon>Woeseia</taxon>
    </lineage>
</organism>
<keyword evidence="2" id="KW-0639">Primosome</keyword>
<keyword evidence="4" id="KW-0548">Nucleotidyltransferase</keyword>
<keyword evidence="13" id="KW-1185">Reference proteome</keyword>
<dbReference type="CDD" id="cd03364">
    <property type="entry name" value="TOPRIM_DnaG_primases"/>
    <property type="match status" value="1"/>
</dbReference>
<reference evidence="12 13" key="1">
    <citation type="submission" date="2016-06" db="EMBL/GenBank/DDBJ databases">
        <title>Complete genome sequence of a deep-branching marine Gamma Proteobacterium Woeseia oceani type strain XK5.</title>
        <authorList>
            <person name="Mu D."/>
            <person name="Du Z."/>
        </authorList>
    </citation>
    <scope>NUCLEOTIDE SEQUENCE [LARGE SCALE GENOMIC DNA]</scope>
    <source>
        <strain evidence="12 13">XK5</strain>
    </source>
</reference>
<evidence type="ECO:0000256" key="4">
    <source>
        <dbReference type="ARBA" id="ARBA00022695"/>
    </source>
</evidence>
<dbReference type="KEGG" id="woc:BA177_17025"/>
<dbReference type="RefSeq" id="WP_068618207.1">
    <property type="nucleotide sequence ID" value="NZ_CP016268.1"/>
</dbReference>
<feature type="region of interest" description="Disordered" evidence="10">
    <location>
        <begin position="955"/>
        <end position="975"/>
    </location>
</feature>
<dbReference type="SUPFAM" id="SSF56731">
    <property type="entry name" value="DNA primase core"/>
    <property type="match status" value="1"/>
</dbReference>
<protein>
    <submittedName>
        <fullName evidence="12">DNA primase</fullName>
    </submittedName>
</protein>
<evidence type="ECO:0000256" key="3">
    <source>
        <dbReference type="ARBA" id="ARBA00022679"/>
    </source>
</evidence>
<dbReference type="Proteomes" id="UP000092695">
    <property type="component" value="Chromosome"/>
</dbReference>
<dbReference type="STRING" id="1548547.BA177_17025"/>
<dbReference type="GO" id="GO:0003899">
    <property type="term" value="F:DNA-directed RNA polymerase activity"/>
    <property type="evidence" value="ECO:0007669"/>
    <property type="project" value="InterPro"/>
</dbReference>
<dbReference type="GO" id="GO:1990077">
    <property type="term" value="C:primosome complex"/>
    <property type="evidence" value="ECO:0007669"/>
    <property type="project" value="UniProtKB-KW"/>
</dbReference>
<dbReference type="PROSITE" id="PS50880">
    <property type="entry name" value="TOPRIM"/>
    <property type="match status" value="1"/>
</dbReference>
<evidence type="ECO:0000256" key="9">
    <source>
        <dbReference type="ARBA" id="ARBA00023163"/>
    </source>
</evidence>
<accession>A0A193LJH1</accession>
<proteinExistence type="predicted"/>
<keyword evidence="8" id="KW-0862">Zinc</keyword>
<dbReference type="Pfam" id="PF13155">
    <property type="entry name" value="Toprim_2"/>
    <property type="match status" value="1"/>
</dbReference>
<dbReference type="Gene3D" id="3.40.1360.10">
    <property type="match status" value="1"/>
</dbReference>
<dbReference type="InterPro" id="IPR050219">
    <property type="entry name" value="DnaG_primase"/>
</dbReference>
<dbReference type="PANTHER" id="PTHR30313">
    <property type="entry name" value="DNA PRIMASE"/>
    <property type="match status" value="1"/>
</dbReference>
<evidence type="ECO:0000256" key="5">
    <source>
        <dbReference type="ARBA" id="ARBA00022705"/>
    </source>
</evidence>
<dbReference type="Gene3D" id="3.90.980.10">
    <property type="entry name" value="DNA primase, catalytic core, N-terminal domain"/>
    <property type="match status" value="1"/>
</dbReference>
<evidence type="ECO:0000256" key="6">
    <source>
        <dbReference type="ARBA" id="ARBA00022723"/>
    </source>
</evidence>
<dbReference type="GO" id="GO:0006269">
    <property type="term" value="P:DNA replication, synthesis of primer"/>
    <property type="evidence" value="ECO:0007669"/>
    <property type="project" value="UniProtKB-KW"/>
</dbReference>
<dbReference type="EMBL" id="CP016268">
    <property type="protein sequence ID" value="ANO52662.1"/>
    <property type="molecule type" value="Genomic_DNA"/>
</dbReference>
<dbReference type="InterPro" id="IPR002694">
    <property type="entry name" value="Znf_CHC2"/>
</dbReference>
<dbReference type="AlphaFoldDB" id="A0A193LJH1"/>
<sequence>MARIPDDQLDRLKAEVAVERLATSMGVTLKRHGADLLGLCPFHDDREPSLVISPKTNLWHCLGVCQSGGSVIDWVMQAEGVSFRHAAELLLADYQPLAADKRTTAHSTVKKLPTALETDAGDAKLLVQVIDYYHETLKQSPEALAYLEKRGTANSEAIDRFKLGFANRTLGYRLPMKNRKDGAALRGQLQRIGVLRTSGHEHFNGSIVMPVIDDGGNVTEVYGRKINDNLRKGTPMHLYLPGAHAGVWNAAALQASPEIIVCESLIDALTFWCAGFRNVTASYGIEGFTADHLAAFKANGTQRVLIAYDRDQAGEAAAEKLSKRLLTEGIDCYRIHFPKGMDANAYACQVQPATKSLGVVIRSAIWLGNGKAKPITTEAITSDRCTGEAGDDPIPPLVAELESVLDDTDDESIEEPEPEPEVNVPAAVVPAAPQPSVEAEVSDTDIVINLGDRRYRIRGLEKNLSFDVMKINLLVSGHSLGEPAVHVDTLDLYQSRPRAAFVKQAAVELGVTETVIKADLGKLLLKCEALQEERIRALQSPETKTVALSEPETAAALDLLKSPELLDRIAADLTRCGLVGEDANKQIVYLAALSRKLDAPLAVTIQSTSAAGKSALMDAVLAFVPAEDRPQYSAMTGQSLYYMGETDLKHKVLALAEEEGASSASYALKLLQSEGELTIASTGKDAVTGKLETHQYHVEGPVMLMLTTTAIDLDEELLNRCIVLSVDEGRQQTEAIHESQRQRRTLAGLLAKVDRDAIRSLHQNAERLIQSLAVVNPYAKHLTSVADRTRTRRDHDKYLTLIDAIALLHQHQRSIKSIEHGDELIRYVEVPLDDIAAANRLAHEVLGRTLDELPPQTRKLLQLVVTWVAERCIVLAMNRADFRFSRREVREATGWGNTQLKVHLHRLEELEYLLVHRGGRGQSFVYELLYDGDAEQPAPHLSGLIDVAELKRTYDDNRSGPQPNRSAPSRCGVGW</sequence>
<dbReference type="InterPro" id="IPR034151">
    <property type="entry name" value="TOPRIM_DnaG_bac"/>
</dbReference>
<dbReference type="Pfam" id="PF01807">
    <property type="entry name" value="Zn_ribbon_DnaG"/>
    <property type="match status" value="1"/>
</dbReference>
<dbReference type="PANTHER" id="PTHR30313:SF2">
    <property type="entry name" value="DNA PRIMASE"/>
    <property type="match status" value="1"/>
</dbReference>
<dbReference type="GO" id="GO:0000428">
    <property type="term" value="C:DNA-directed RNA polymerase complex"/>
    <property type="evidence" value="ECO:0007669"/>
    <property type="project" value="UniProtKB-KW"/>
</dbReference>
<keyword evidence="9" id="KW-0804">Transcription</keyword>
<dbReference type="Pfam" id="PF08275">
    <property type="entry name" value="DNAG_N"/>
    <property type="match status" value="1"/>
</dbReference>
<dbReference type="GO" id="GO:0008270">
    <property type="term" value="F:zinc ion binding"/>
    <property type="evidence" value="ECO:0007669"/>
    <property type="project" value="UniProtKB-KW"/>
</dbReference>
<feature type="domain" description="Toprim" evidence="11">
    <location>
        <begin position="257"/>
        <end position="340"/>
    </location>
</feature>
<dbReference type="InterPro" id="IPR006171">
    <property type="entry name" value="TOPRIM_dom"/>
</dbReference>
<gene>
    <name evidence="12" type="ORF">BA177_17025</name>
</gene>
<evidence type="ECO:0000256" key="8">
    <source>
        <dbReference type="ARBA" id="ARBA00022833"/>
    </source>
</evidence>
<keyword evidence="1" id="KW-0240">DNA-directed RNA polymerase</keyword>
<evidence type="ECO:0000259" key="11">
    <source>
        <dbReference type="PROSITE" id="PS50880"/>
    </source>
</evidence>
<keyword evidence="6" id="KW-0479">Metal-binding</keyword>
<evidence type="ECO:0000256" key="2">
    <source>
        <dbReference type="ARBA" id="ARBA00022515"/>
    </source>
</evidence>
<dbReference type="SMART" id="SM00400">
    <property type="entry name" value="ZnF_CHCC"/>
    <property type="match status" value="1"/>
</dbReference>
<keyword evidence="3" id="KW-0808">Transferase</keyword>
<dbReference type="GO" id="GO:0003677">
    <property type="term" value="F:DNA binding"/>
    <property type="evidence" value="ECO:0007669"/>
    <property type="project" value="InterPro"/>
</dbReference>
<evidence type="ECO:0000256" key="10">
    <source>
        <dbReference type="SAM" id="MobiDB-lite"/>
    </source>
</evidence>
<dbReference type="InterPro" id="IPR037068">
    <property type="entry name" value="DNA_primase_core_N_sf"/>
</dbReference>
<dbReference type="Gene3D" id="3.90.580.10">
    <property type="entry name" value="Zinc finger, CHC2-type domain"/>
    <property type="match status" value="1"/>
</dbReference>
<name>A0A193LJH1_9GAMM</name>
<dbReference type="GO" id="GO:0005737">
    <property type="term" value="C:cytoplasm"/>
    <property type="evidence" value="ECO:0007669"/>
    <property type="project" value="TreeGrafter"/>
</dbReference>
<keyword evidence="7" id="KW-0863">Zinc-finger</keyword>
<dbReference type="InterPro" id="IPR013264">
    <property type="entry name" value="DNAG_N"/>
</dbReference>
<evidence type="ECO:0000256" key="1">
    <source>
        <dbReference type="ARBA" id="ARBA00022478"/>
    </source>
</evidence>
<dbReference type="SMART" id="SM00493">
    <property type="entry name" value="TOPRIM"/>
    <property type="match status" value="1"/>
</dbReference>
<evidence type="ECO:0000313" key="13">
    <source>
        <dbReference type="Proteomes" id="UP000092695"/>
    </source>
</evidence>
<dbReference type="InterPro" id="IPR036977">
    <property type="entry name" value="DNA_primase_Znf_CHC2"/>
</dbReference>
<evidence type="ECO:0000313" key="12">
    <source>
        <dbReference type="EMBL" id="ANO52662.1"/>
    </source>
</evidence>
<evidence type="ECO:0000256" key="7">
    <source>
        <dbReference type="ARBA" id="ARBA00022771"/>
    </source>
</evidence>
<dbReference type="SUPFAM" id="SSF57783">
    <property type="entry name" value="Zinc beta-ribbon"/>
    <property type="match status" value="1"/>
</dbReference>
<dbReference type="OrthoDB" id="7465087at2"/>